<evidence type="ECO:0000256" key="2">
    <source>
        <dbReference type="ARBA" id="ARBA00023128"/>
    </source>
</evidence>
<dbReference type="GeneID" id="85226975"/>
<evidence type="ECO:0000256" key="1">
    <source>
        <dbReference type="ARBA" id="ARBA00004173"/>
    </source>
</evidence>
<sequence>MFRTTLVRAARAHKPSITFPNRRAQQETHEPHPHPDAPPEIAKDFDNFRKTFESGPHFNPDKVVKPDVSSGEQDAISGASSVFDLPPRFWDTPSMRYSPVEMEAINSGGAALMDA</sequence>
<dbReference type="AlphaFoldDB" id="A0AAF0F065"/>
<evidence type="ECO:0000313" key="6">
    <source>
        <dbReference type="Proteomes" id="UP001217754"/>
    </source>
</evidence>
<gene>
    <name evidence="5" type="ORF">MJAP1_003324</name>
</gene>
<accession>A0AAF0F065</accession>
<comment type="similarity">
    <text evidence="3">Belongs to the alpha-ketoglutarate dehydrogenase component 4 family.</text>
</comment>
<keyword evidence="6" id="KW-1185">Reference proteome</keyword>
<feature type="region of interest" description="Disordered" evidence="4">
    <location>
        <begin position="1"/>
        <end position="40"/>
    </location>
</feature>
<evidence type="ECO:0000256" key="4">
    <source>
        <dbReference type="SAM" id="MobiDB-lite"/>
    </source>
</evidence>
<feature type="region of interest" description="Disordered" evidence="4">
    <location>
        <begin position="55"/>
        <end position="79"/>
    </location>
</feature>
<dbReference type="InterPro" id="IPR020373">
    <property type="entry name" value="Kgd4/YMR-31"/>
</dbReference>
<reference evidence="5" key="1">
    <citation type="submission" date="2023-03" db="EMBL/GenBank/DDBJ databases">
        <title>Mating type loci evolution in Malassezia.</title>
        <authorList>
            <person name="Coelho M.A."/>
        </authorList>
    </citation>
    <scope>NUCLEOTIDE SEQUENCE</scope>
    <source>
        <strain evidence="5">CBS 9431</strain>
    </source>
</reference>
<dbReference type="Proteomes" id="UP001217754">
    <property type="component" value="Chromosome 6"/>
</dbReference>
<proteinExistence type="inferred from homology"/>
<dbReference type="GO" id="GO:0005739">
    <property type="term" value="C:mitochondrion"/>
    <property type="evidence" value="ECO:0007669"/>
    <property type="project" value="UniProtKB-SubCell"/>
</dbReference>
<evidence type="ECO:0000256" key="3">
    <source>
        <dbReference type="ARBA" id="ARBA00043970"/>
    </source>
</evidence>
<keyword evidence="2" id="KW-0496">Mitochondrion</keyword>
<dbReference type="RefSeq" id="XP_060123235.1">
    <property type="nucleotide sequence ID" value="XM_060267252.1"/>
</dbReference>
<comment type="subcellular location">
    <subcellularLocation>
        <location evidence="1">Mitochondrion</location>
    </subcellularLocation>
</comment>
<organism evidence="5 6">
    <name type="scientific">Malassezia japonica</name>
    <dbReference type="NCBI Taxonomy" id="223818"/>
    <lineage>
        <taxon>Eukaryota</taxon>
        <taxon>Fungi</taxon>
        <taxon>Dikarya</taxon>
        <taxon>Basidiomycota</taxon>
        <taxon>Ustilaginomycotina</taxon>
        <taxon>Malasseziomycetes</taxon>
        <taxon>Malasseziales</taxon>
        <taxon>Malasseziaceae</taxon>
        <taxon>Malassezia</taxon>
    </lineage>
</organism>
<dbReference type="EMBL" id="CP119963">
    <property type="protein sequence ID" value="WFD40338.1"/>
    <property type="molecule type" value="Genomic_DNA"/>
</dbReference>
<name>A0AAF0F065_9BASI</name>
<feature type="compositionally biased region" description="Basic and acidic residues" evidence="4">
    <location>
        <begin position="24"/>
        <end position="40"/>
    </location>
</feature>
<protein>
    <submittedName>
        <fullName evidence="5">Uncharacterized protein</fullName>
    </submittedName>
</protein>
<dbReference type="Pfam" id="PF10937">
    <property type="entry name" value="Kgd4-YMR31"/>
    <property type="match status" value="1"/>
</dbReference>
<evidence type="ECO:0000313" key="5">
    <source>
        <dbReference type="EMBL" id="WFD40338.1"/>
    </source>
</evidence>
<dbReference type="GO" id="GO:0006103">
    <property type="term" value="P:2-oxoglutarate metabolic process"/>
    <property type="evidence" value="ECO:0007669"/>
    <property type="project" value="InterPro"/>
</dbReference>